<dbReference type="InterPro" id="IPR005025">
    <property type="entry name" value="FMN_Rdtase-like_dom"/>
</dbReference>
<dbReference type="PANTHER" id="PTHR30543">
    <property type="entry name" value="CHROMATE REDUCTASE"/>
    <property type="match status" value="1"/>
</dbReference>
<dbReference type="SUPFAM" id="SSF52218">
    <property type="entry name" value="Flavoproteins"/>
    <property type="match status" value="1"/>
</dbReference>
<gene>
    <name evidence="2" type="ORF">WI38_16725</name>
</gene>
<organism evidence="2 3">
    <name type="scientific">Burkholderia ubonensis</name>
    <dbReference type="NCBI Taxonomy" id="101571"/>
    <lineage>
        <taxon>Bacteria</taxon>
        <taxon>Pseudomonadati</taxon>
        <taxon>Pseudomonadota</taxon>
        <taxon>Betaproteobacteria</taxon>
        <taxon>Burkholderiales</taxon>
        <taxon>Burkholderiaceae</taxon>
        <taxon>Burkholderia</taxon>
        <taxon>Burkholderia cepacia complex</taxon>
    </lineage>
</organism>
<dbReference type="Proteomes" id="UP000065521">
    <property type="component" value="Unassembled WGS sequence"/>
</dbReference>
<proteinExistence type="predicted"/>
<comment type="caution">
    <text evidence="2">The sequence shown here is derived from an EMBL/GenBank/DDBJ whole genome shotgun (WGS) entry which is preliminary data.</text>
</comment>
<dbReference type="InterPro" id="IPR050712">
    <property type="entry name" value="NAD(P)H-dep_reductase"/>
</dbReference>
<protein>
    <submittedName>
        <fullName evidence="2">FMN reductase</fullName>
    </submittedName>
</protein>
<sequence length="190" mass="19906">MPIEPRTSTSPHMEIVALCGSLRACSCNAALLDAAAAVAPPDIHVARFLHLGQFPLFNPDVEHPTPEPVRNFIDRLNAADGVLIASPEYAHGVTGVMKNALDWVVGCEAFVHKPVAVLNASPRATHADAALKETLSVMSARVVDEASIALPILGSRLDAAGIAAHPPFADALTRALRALRAAILRPVAPG</sequence>
<reference evidence="2 3" key="1">
    <citation type="submission" date="2015-11" db="EMBL/GenBank/DDBJ databases">
        <title>Expanding the genomic diversity of Burkholderia species for the development of highly accurate diagnostics.</title>
        <authorList>
            <person name="Sahl J."/>
            <person name="Keim P."/>
            <person name="Wagner D."/>
        </authorList>
    </citation>
    <scope>NUCLEOTIDE SEQUENCE [LARGE SCALE GENOMIC DNA]</scope>
    <source>
        <strain evidence="2 3">RF32-BP4</strain>
    </source>
</reference>
<evidence type="ECO:0000259" key="1">
    <source>
        <dbReference type="Pfam" id="PF03358"/>
    </source>
</evidence>
<dbReference type="Pfam" id="PF03358">
    <property type="entry name" value="FMN_red"/>
    <property type="match status" value="1"/>
</dbReference>
<dbReference type="PANTHER" id="PTHR30543:SF21">
    <property type="entry name" value="NAD(P)H-DEPENDENT FMN REDUCTASE LOT6"/>
    <property type="match status" value="1"/>
</dbReference>
<accession>A0A102L9L9</accession>
<evidence type="ECO:0000313" key="2">
    <source>
        <dbReference type="EMBL" id="KUZ89784.1"/>
    </source>
</evidence>
<dbReference type="GO" id="GO:0010181">
    <property type="term" value="F:FMN binding"/>
    <property type="evidence" value="ECO:0007669"/>
    <property type="project" value="TreeGrafter"/>
</dbReference>
<dbReference type="Gene3D" id="3.40.50.360">
    <property type="match status" value="1"/>
</dbReference>
<dbReference type="GO" id="GO:0016491">
    <property type="term" value="F:oxidoreductase activity"/>
    <property type="evidence" value="ECO:0007669"/>
    <property type="project" value="InterPro"/>
</dbReference>
<dbReference type="RefSeq" id="WP_059634026.1">
    <property type="nucleotide sequence ID" value="NZ_LOTK01000044.1"/>
</dbReference>
<dbReference type="GO" id="GO:0005829">
    <property type="term" value="C:cytosol"/>
    <property type="evidence" value="ECO:0007669"/>
    <property type="project" value="TreeGrafter"/>
</dbReference>
<feature type="domain" description="NADPH-dependent FMN reductase-like" evidence="1">
    <location>
        <begin position="13"/>
        <end position="149"/>
    </location>
</feature>
<evidence type="ECO:0000313" key="3">
    <source>
        <dbReference type="Proteomes" id="UP000065521"/>
    </source>
</evidence>
<dbReference type="EMBL" id="LOTN01000034">
    <property type="protein sequence ID" value="KUZ89784.1"/>
    <property type="molecule type" value="Genomic_DNA"/>
</dbReference>
<dbReference type="InterPro" id="IPR029039">
    <property type="entry name" value="Flavoprotein-like_sf"/>
</dbReference>
<name>A0A102L9L9_9BURK</name>
<dbReference type="AlphaFoldDB" id="A0A102L9L9"/>